<reference evidence="7" key="1">
    <citation type="journal article" date="2014" name="PLoS ONE">
        <title>Transcriptome-Based Identification of ABC Transporters in the Western Tarnished Plant Bug Lygus hesperus.</title>
        <authorList>
            <person name="Hull J.J."/>
            <person name="Chaney K."/>
            <person name="Geib S.M."/>
            <person name="Fabrick J.A."/>
            <person name="Brent C.S."/>
            <person name="Walsh D."/>
            <person name="Lavine L.C."/>
        </authorList>
    </citation>
    <scope>NUCLEOTIDE SEQUENCE</scope>
</reference>
<keyword evidence="3 6" id="KW-0812">Transmembrane</keyword>
<evidence type="ECO:0000256" key="4">
    <source>
        <dbReference type="ARBA" id="ARBA00022989"/>
    </source>
</evidence>
<evidence type="ECO:0000256" key="5">
    <source>
        <dbReference type="ARBA" id="ARBA00023136"/>
    </source>
</evidence>
<keyword evidence="4 6" id="KW-1133">Transmembrane helix</keyword>
<name>A0A0A9XVP4_LYGHE</name>
<feature type="transmembrane region" description="Helical" evidence="6">
    <location>
        <begin position="82"/>
        <end position="100"/>
    </location>
</feature>
<protein>
    <submittedName>
        <fullName evidence="7">Translocator protein</fullName>
    </submittedName>
</protein>
<sequence>MADQQLTHMKWLPSFGLCAFVLMTDSATGMNWDWYCSLNQPPWDHTADYPTHFFFPIALLLNIGAGISSYAVWRDGGGLDGAALPLGLYSAQLVLQWTYIPLLMGFKSIRWSLLNISLATGMATHALVLFKNINEKTFPFMLPYVIFLSLANVHTLALYAFNRENRAINSRTPGNQGEQTAI</sequence>
<dbReference type="Gene3D" id="1.20.1260.100">
    <property type="entry name" value="TspO/MBR protein"/>
    <property type="match status" value="1"/>
</dbReference>
<dbReference type="CDD" id="cd15904">
    <property type="entry name" value="TSPO_MBR"/>
    <property type="match status" value="1"/>
</dbReference>
<evidence type="ECO:0000256" key="3">
    <source>
        <dbReference type="ARBA" id="ARBA00022692"/>
    </source>
</evidence>
<feature type="transmembrane region" description="Helical" evidence="6">
    <location>
        <begin position="142"/>
        <end position="161"/>
    </location>
</feature>
<dbReference type="FunFam" id="1.20.1260.100:FF:000001">
    <property type="entry name" value="translocator protein 2"/>
    <property type="match status" value="1"/>
</dbReference>
<dbReference type="PANTHER" id="PTHR10057">
    <property type="entry name" value="PERIPHERAL-TYPE BENZODIAZEPINE RECEPTOR"/>
    <property type="match status" value="1"/>
</dbReference>
<evidence type="ECO:0000313" key="7">
    <source>
        <dbReference type="EMBL" id="JAG21345.1"/>
    </source>
</evidence>
<accession>A0A0A9XVP4</accession>
<dbReference type="PANTHER" id="PTHR10057:SF0">
    <property type="entry name" value="TRANSLOCATOR PROTEIN"/>
    <property type="match status" value="1"/>
</dbReference>
<keyword evidence="5 6" id="KW-0472">Membrane</keyword>
<feature type="transmembrane region" description="Helical" evidence="6">
    <location>
        <begin position="112"/>
        <end position="130"/>
    </location>
</feature>
<reference evidence="7" key="2">
    <citation type="submission" date="2014-07" db="EMBL/GenBank/DDBJ databases">
        <authorList>
            <person name="Hull J."/>
        </authorList>
    </citation>
    <scope>NUCLEOTIDE SEQUENCE</scope>
</reference>
<evidence type="ECO:0000256" key="6">
    <source>
        <dbReference type="SAM" id="Phobius"/>
    </source>
</evidence>
<evidence type="ECO:0000256" key="2">
    <source>
        <dbReference type="ARBA" id="ARBA00007524"/>
    </source>
</evidence>
<proteinExistence type="inferred from homology"/>
<dbReference type="AlphaFoldDB" id="A0A0A9XVP4"/>
<reference evidence="8" key="3">
    <citation type="submission" date="2014-09" db="EMBL/GenBank/DDBJ databases">
        <authorList>
            <person name="Magalhaes I.L.F."/>
            <person name="Oliveira U."/>
            <person name="Santos F.R."/>
            <person name="Vidigal T.H.D.A."/>
            <person name="Brescovit A.D."/>
            <person name="Santos A.J."/>
        </authorList>
    </citation>
    <scope>NUCLEOTIDE SEQUENCE</scope>
</reference>
<dbReference type="Pfam" id="PF03073">
    <property type="entry name" value="TspO_MBR"/>
    <property type="match status" value="1"/>
</dbReference>
<evidence type="ECO:0000313" key="8">
    <source>
        <dbReference type="EMBL" id="JAG52443.1"/>
    </source>
</evidence>
<evidence type="ECO:0000256" key="1">
    <source>
        <dbReference type="ARBA" id="ARBA00004141"/>
    </source>
</evidence>
<dbReference type="InterPro" id="IPR004307">
    <property type="entry name" value="TspO_MBR"/>
</dbReference>
<dbReference type="GO" id="GO:0005741">
    <property type="term" value="C:mitochondrial outer membrane"/>
    <property type="evidence" value="ECO:0007669"/>
    <property type="project" value="TreeGrafter"/>
</dbReference>
<dbReference type="EMBL" id="GBHO01022259">
    <property type="protein sequence ID" value="JAG21345.1"/>
    <property type="molecule type" value="Transcribed_RNA"/>
</dbReference>
<dbReference type="EMBL" id="GBRD01013383">
    <property type="protein sequence ID" value="JAG52443.1"/>
    <property type="molecule type" value="Transcribed_RNA"/>
</dbReference>
<comment type="similarity">
    <text evidence="2">Belongs to the TspO/BZRP family.</text>
</comment>
<dbReference type="GO" id="GO:0033013">
    <property type="term" value="P:tetrapyrrole metabolic process"/>
    <property type="evidence" value="ECO:0007669"/>
    <property type="project" value="UniProtKB-ARBA"/>
</dbReference>
<comment type="subcellular location">
    <subcellularLocation>
        <location evidence="1">Membrane</location>
        <topology evidence="1">Multi-pass membrane protein</topology>
    </subcellularLocation>
</comment>
<gene>
    <name evidence="7" type="primary">Tspo_6</name>
    <name evidence="7" type="ORF">CM83_26081</name>
</gene>
<organism evidence="7">
    <name type="scientific">Lygus hesperus</name>
    <name type="common">Western plant bug</name>
    <dbReference type="NCBI Taxonomy" id="30085"/>
    <lineage>
        <taxon>Eukaryota</taxon>
        <taxon>Metazoa</taxon>
        <taxon>Ecdysozoa</taxon>
        <taxon>Arthropoda</taxon>
        <taxon>Hexapoda</taxon>
        <taxon>Insecta</taxon>
        <taxon>Pterygota</taxon>
        <taxon>Neoptera</taxon>
        <taxon>Paraneoptera</taxon>
        <taxon>Hemiptera</taxon>
        <taxon>Heteroptera</taxon>
        <taxon>Panheteroptera</taxon>
        <taxon>Cimicomorpha</taxon>
        <taxon>Miridae</taxon>
        <taxon>Mirini</taxon>
        <taxon>Lygus</taxon>
    </lineage>
</organism>
<feature type="transmembrane region" description="Helical" evidence="6">
    <location>
        <begin position="53"/>
        <end position="73"/>
    </location>
</feature>
<dbReference type="InterPro" id="IPR038330">
    <property type="entry name" value="TspO/MBR-related_sf"/>
</dbReference>